<evidence type="ECO:0000313" key="4">
    <source>
        <dbReference type="EMBL" id="SHJ49406.1"/>
    </source>
</evidence>
<gene>
    <name evidence="4" type="ORF">SAMN04488028_101297</name>
</gene>
<proteinExistence type="inferred from homology"/>
<keyword evidence="1" id="KW-0328">Glycosyltransferase</keyword>
<comment type="similarity">
    <text evidence="3">Belongs to the glycosyl hydrolase 130 family.</text>
</comment>
<reference evidence="5" key="1">
    <citation type="submission" date="2016-11" db="EMBL/GenBank/DDBJ databases">
        <authorList>
            <person name="Varghese N."/>
            <person name="Submissions S."/>
        </authorList>
    </citation>
    <scope>NUCLEOTIDE SEQUENCE [LARGE SCALE GENOMIC DNA]</scope>
    <source>
        <strain evidence="5">DSM 26134</strain>
    </source>
</reference>
<dbReference type="Gene3D" id="2.115.10.20">
    <property type="entry name" value="Glycosyl hydrolase domain, family 43"/>
    <property type="match status" value="1"/>
</dbReference>
<dbReference type="Proteomes" id="UP000184474">
    <property type="component" value="Unassembled WGS sequence"/>
</dbReference>
<dbReference type="InterPro" id="IPR023296">
    <property type="entry name" value="Glyco_hydro_beta-prop_sf"/>
</dbReference>
<dbReference type="SUPFAM" id="SSF75005">
    <property type="entry name" value="Arabinanase/levansucrase/invertase"/>
    <property type="match status" value="1"/>
</dbReference>
<sequence length="370" mass="42372">MARFHQKNGILSSPVTRVYSTHIDHIFMFTLKKEGVLLDKTDFEFENEGVLNPAVIQEGDTVHVFYRAVRKGNHSTIGYCKLNGPLEVLQRNETPLLAPHLEYESQGIEDPRIVKIDDLYYMSFTAYDGVNAMGCLATSADLVNFDRQGIIVPQFTYEDFHRMAECNLHLNEKYKRLHLQNNVDSRNRKKILLSDKNVVFFPRKINGRFFFFHRIKPDIQIASVENIGGLTKAYWQDYLMQFDQHILITPKYEHEISYVGGGCPPIETEAGWLVIYHGVRDSVEGYVYCACTSLLDLNDPTIELARLPYPLFQPDVSWELKGEVNSVVFPTGTALFDDKLYIYYGAADTRIAVASVSLTELITELLNHQI</sequence>
<keyword evidence="5" id="KW-1185">Reference proteome</keyword>
<dbReference type="PANTHER" id="PTHR34106">
    <property type="entry name" value="GLYCOSIDASE"/>
    <property type="match status" value="1"/>
</dbReference>
<dbReference type="STRING" id="156994.SAMN04488028_101297"/>
<accession>A0A1M6JRY2</accession>
<dbReference type="PIRSF" id="PIRSF016202">
    <property type="entry name" value="PH1107"/>
    <property type="match status" value="1"/>
</dbReference>
<dbReference type="Pfam" id="PF04041">
    <property type="entry name" value="Glyco_hydro_130"/>
    <property type="match status" value="1"/>
</dbReference>
<dbReference type="CDD" id="cd18614">
    <property type="entry name" value="GH130"/>
    <property type="match status" value="1"/>
</dbReference>
<keyword evidence="2" id="KW-0808">Transferase</keyword>
<name>A0A1M6JRY2_REIAG</name>
<dbReference type="GO" id="GO:0016757">
    <property type="term" value="F:glycosyltransferase activity"/>
    <property type="evidence" value="ECO:0007669"/>
    <property type="project" value="UniProtKB-KW"/>
</dbReference>
<dbReference type="GO" id="GO:0016787">
    <property type="term" value="F:hydrolase activity"/>
    <property type="evidence" value="ECO:0007669"/>
    <property type="project" value="UniProtKB-KW"/>
</dbReference>
<dbReference type="PANTHER" id="PTHR34106:SF5">
    <property type="entry name" value="GLYCOSIDASE"/>
    <property type="match status" value="1"/>
</dbReference>
<evidence type="ECO:0000256" key="1">
    <source>
        <dbReference type="ARBA" id="ARBA00022676"/>
    </source>
</evidence>
<dbReference type="EMBL" id="FRAA01000001">
    <property type="protein sequence ID" value="SHJ49406.1"/>
    <property type="molecule type" value="Genomic_DNA"/>
</dbReference>
<evidence type="ECO:0000256" key="3">
    <source>
        <dbReference type="ARBA" id="ARBA00024356"/>
    </source>
</evidence>
<keyword evidence="4" id="KW-0378">Hydrolase</keyword>
<protein>
    <submittedName>
        <fullName evidence="4">Predicted glycosyl hydrolase, GH43/DUF377 family</fullName>
    </submittedName>
</protein>
<evidence type="ECO:0000256" key="2">
    <source>
        <dbReference type="ARBA" id="ARBA00022679"/>
    </source>
</evidence>
<dbReference type="InterPro" id="IPR007184">
    <property type="entry name" value="Mannoside_phosphorylase"/>
</dbReference>
<evidence type="ECO:0000313" key="5">
    <source>
        <dbReference type="Proteomes" id="UP000184474"/>
    </source>
</evidence>
<dbReference type="AlphaFoldDB" id="A0A1M6JRY2"/>
<organism evidence="4 5">
    <name type="scientific">Reichenbachiella agariperforans</name>
    <dbReference type="NCBI Taxonomy" id="156994"/>
    <lineage>
        <taxon>Bacteria</taxon>
        <taxon>Pseudomonadati</taxon>
        <taxon>Bacteroidota</taxon>
        <taxon>Cytophagia</taxon>
        <taxon>Cytophagales</taxon>
        <taxon>Reichenbachiellaceae</taxon>
        <taxon>Reichenbachiella</taxon>
    </lineage>
</organism>